<feature type="region of interest" description="Disordered" evidence="3">
    <location>
        <begin position="52"/>
        <end position="80"/>
    </location>
</feature>
<evidence type="ECO:0000256" key="4">
    <source>
        <dbReference type="SAM" id="Phobius"/>
    </source>
</evidence>
<evidence type="ECO:0000256" key="2">
    <source>
        <dbReference type="ARBA" id="ARBA00006727"/>
    </source>
</evidence>
<accession>A0A9P6FF27</accession>
<dbReference type="GO" id="GO:0022857">
    <property type="term" value="F:transmembrane transporter activity"/>
    <property type="evidence" value="ECO:0007669"/>
    <property type="project" value="InterPro"/>
</dbReference>
<dbReference type="SUPFAM" id="SSF103473">
    <property type="entry name" value="MFS general substrate transporter"/>
    <property type="match status" value="1"/>
</dbReference>
<keyword evidence="4" id="KW-0812">Transmembrane</keyword>
<feature type="transmembrane region" description="Helical" evidence="4">
    <location>
        <begin position="216"/>
        <end position="237"/>
    </location>
</feature>
<dbReference type="Pfam" id="PF07690">
    <property type="entry name" value="MFS_1"/>
    <property type="match status" value="1"/>
</dbReference>
<dbReference type="InterPro" id="IPR050327">
    <property type="entry name" value="Proton-linked_MCT"/>
</dbReference>
<feature type="transmembrane region" description="Helical" evidence="4">
    <location>
        <begin position="415"/>
        <end position="442"/>
    </location>
</feature>
<evidence type="ECO:0000313" key="6">
    <source>
        <dbReference type="EMBL" id="KAF9549301.1"/>
    </source>
</evidence>
<sequence length="493" mass="51471">MDPTTTTGEASASQAIQEHSNNEKTHSRSTSSGSTVLQGVSSAGVTVGQIDPEKATAGSFTQTPTASTSTEIEGAPSSNTNMAPPDGGYGWVVVGACFLNNFSMLGIMFSWGIFQQLYKDEVFPGQTSAVSWIGTLAFGFMYIVGGVFSLFAAKIGYRKMIFMGSFFVAGGCVGASFATQVWHLYLTQGILYGLGAAMANPCVLSAPSQWFVVRRGMASGIAISGSGVGGLVFSVLIEKLNASIGHRWCLRVLGIIVWCSMIVCAILIRQFSPNGAQAVNVSMKDTETLRKPAFLLLLSGVLLTSFGYFSPLNLLPSYAVDHNLTRGQGAMLNSFLNGASFFGRFAGGIFGDRFGLVNLTVFCVGASALTTLVIWMFATTLPVLLVYVILYGLMGGGFISLLAPVLAEQFGTSSLTILVGITFGVNGLGSLLGTPIATTILASLGGDMVDGVAPNSDKGYRGAVGFIGGVMALGACMLFLLKLKVGGKRQAVA</sequence>
<gene>
    <name evidence="6" type="ORF">EC957_004215</name>
</gene>
<dbReference type="PROSITE" id="PS50850">
    <property type="entry name" value="MFS"/>
    <property type="match status" value="1"/>
</dbReference>
<keyword evidence="7" id="KW-1185">Reference proteome</keyword>
<feature type="transmembrane region" description="Helical" evidence="4">
    <location>
        <begin position="88"/>
        <end position="109"/>
    </location>
</feature>
<feature type="region of interest" description="Disordered" evidence="3">
    <location>
        <begin position="1"/>
        <end position="36"/>
    </location>
</feature>
<dbReference type="CDD" id="cd17352">
    <property type="entry name" value="MFS_MCT_SLC16"/>
    <property type="match status" value="1"/>
</dbReference>
<organism evidence="6 7">
    <name type="scientific">Mortierella hygrophila</name>
    <dbReference type="NCBI Taxonomy" id="979708"/>
    <lineage>
        <taxon>Eukaryota</taxon>
        <taxon>Fungi</taxon>
        <taxon>Fungi incertae sedis</taxon>
        <taxon>Mucoromycota</taxon>
        <taxon>Mortierellomycotina</taxon>
        <taxon>Mortierellomycetes</taxon>
        <taxon>Mortierellales</taxon>
        <taxon>Mortierellaceae</taxon>
        <taxon>Mortierella</taxon>
    </lineage>
</organism>
<feature type="domain" description="Major facilitator superfamily (MFS) profile" evidence="5">
    <location>
        <begin position="89"/>
        <end position="486"/>
    </location>
</feature>
<evidence type="ECO:0000313" key="7">
    <source>
        <dbReference type="Proteomes" id="UP000723463"/>
    </source>
</evidence>
<proteinExistence type="inferred from homology"/>
<feature type="transmembrane region" description="Helical" evidence="4">
    <location>
        <begin position="160"/>
        <end position="178"/>
    </location>
</feature>
<dbReference type="Gene3D" id="1.20.1250.20">
    <property type="entry name" value="MFS general substrate transporter like domains"/>
    <property type="match status" value="1"/>
</dbReference>
<comment type="caution">
    <text evidence="6">The sequence shown here is derived from an EMBL/GenBank/DDBJ whole genome shotgun (WGS) entry which is preliminary data.</text>
</comment>
<evidence type="ECO:0000256" key="3">
    <source>
        <dbReference type="SAM" id="MobiDB-lite"/>
    </source>
</evidence>
<evidence type="ECO:0000259" key="5">
    <source>
        <dbReference type="PROSITE" id="PS50850"/>
    </source>
</evidence>
<dbReference type="GO" id="GO:0016020">
    <property type="term" value="C:membrane"/>
    <property type="evidence" value="ECO:0007669"/>
    <property type="project" value="UniProtKB-SubCell"/>
</dbReference>
<dbReference type="PANTHER" id="PTHR11360:SF284">
    <property type="entry name" value="EG:103B4.3 PROTEIN-RELATED"/>
    <property type="match status" value="1"/>
</dbReference>
<dbReference type="EMBL" id="JAAAXW010000020">
    <property type="protein sequence ID" value="KAF9549301.1"/>
    <property type="molecule type" value="Genomic_DNA"/>
</dbReference>
<feature type="transmembrane region" description="Helical" evidence="4">
    <location>
        <begin position="184"/>
        <end position="204"/>
    </location>
</feature>
<feature type="compositionally biased region" description="Polar residues" evidence="3">
    <location>
        <begin position="58"/>
        <end position="80"/>
    </location>
</feature>
<keyword evidence="4" id="KW-0472">Membrane</keyword>
<protein>
    <recommendedName>
        <fullName evidence="5">Major facilitator superfamily (MFS) profile domain-containing protein</fullName>
    </recommendedName>
</protein>
<feature type="transmembrane region" description="Helical" evidence="4">
    <location>
        <begin position="129"/>
        <end position="153"/>
    </location>
</feature>
<name>A0A9P6FF27_9FUNG</name>
<feature type="transmembrane region" description="Helical" evidence="4">
    <location>
        <begin position="252"/>
        <end position="272"/>
    </location>
</feature>
<dbReference type="InterPro" id="IPR036259">
    <property type="entry name" value="MFS_trans_sf"/>
</dbReference>
<feature type="transmembrane region" description="Helical" evidence="4">
    <location>
        <begin position="384"/>
        <end position="403"/>
    </location>
</feature>
<feature type="transmembrane region" description="Helical" evidence="4">
    <location>
        <begin position="357"/>
        <end position="378"/>
    </location>
</feature>
<dbReference type="AlphaFoldDB" id="A0A9P6FF27"/>
<comment type="similarity">
    <text evidence="2">Belongs to the major facilitator superfamily. Monocarboxylate porter (TC 2.A.1.13) family.</text>
</comment>
<dbReference type="InterPro" id="IPR011701">
    <property type="entry name" value="MFS"/>
</dbReference>
<keyword evidence="4" id="KW-1133">Transmembrane helix</keyword>
<feature type="transmembrane region" description="Helical" evidence="4">
    <location>
        <begin position="293"/>
        <end position="310"/>
    </location>
</feature>
<feature type="compositionally biased region" description="Polar residues" evidence="3">
    <location>
        <begin position="1"/>
        <end position="19"/>
    </location>
</feature>
<feature type="transmembrane region" description="Helical" evidence="4">
    <location>
        <begin position="462"/>
        <end position="481"/>
    </location>
</feature>
<reference evidence="6" key="1">
    <citation type="journal article" date="2020" name="Fungal Divers.">
        <title>Resolving the Mortierellaceae phylogeny through synthesis of multi-gene phylogenetics and phylogenomics.</title>
        <authorList>
            <person name="Vandepol N."/>
            <person name="Liber J."/>
            <person name="Desiro A."/>
            <person name="Na H."/>
            <person name="Kennedy M."/>
            <person name="Barry K."/>
            <person name="Grigoriev I.V."/>
            <person name="Miller A.N."/>
            <person name="O'Donnell K."/>
            <person name="Stajich J.E."/>
            <person name="Bonito G."/>
        </authorList>
    </citation>
    <scope>NUCLEOTIDE SEQUENCE</scope>
    <source>
        <strain evidence="6">NRRL 2591</strain>
    </source>
</reference>
<dbReference type="InterPro" id="IPR020846">
    <property type="entry name" value="MFS_dom"/>
</dbReference>
<comment type="subcellular location">
    <subcellularLocation>
        <location evidence="1">Membrane</location>
        <topology evidence="1">Multi-pass membrane protein</topology>
    </subcellularLocation>
</comment>
<evidence type="ECO:0000256" key="1">
    <source>
        <dbReference type="ARBA" id="ARBA00004141"/>
    </source>
</evidence>
<dbReference type="PANTHER" id="PTHR11360">
    <property type="entry name" value="MONOCARBOXYLATE TRANSPORTER"/>
    <property type="match status" value="1"/>
</dbReference>
<dbReference type="Proteomes" id="UP000723463">
    <property type="component" value="Unassembled WGS sequence"/>
</dbReference>
<feature type="transmembrane region" description="Helical" evidence="4">
    <location>
        <begin position="330"/>
        <end position="350"/>
    </location>
</feature>